<evidence type="ECO:0000259" key="3">
    <source>
        <dbReference type="Pfam" id="PF20469"/>
    </source>
</evidence>
<dbReference type="GO" id="GO:0016887">
    <property type="term" value="F:ATP hydrolysis activity"/>
    <property type="evidence" value="ECO:0007669"/>
    <property type="project" value="InterPro"/>
</dbReference>
<sequence>MARIHSLHIENFRGIKTFDQVFQMKPFICLIGRGDSGKTTILKAISCVLCPNWNISISDLDFYNADVSQGIVIEAVVGDLPVELTNLQKYGQYINLLDGEKVVSDIEDPNANQEQIVLRIRFTVDETLEPRWEVCSGRDIGNVSISASDRAKLNMFMVSDYVDNHFAYSKGSPLYALLRQGVVDKTLTDKKMVEVVRNSYEAIKEAKTFNEFEEITSKVKDSAKQIGLTIKDLKTMLEFKENAYTESNITLHSDDIPYRLQGKGSKRLLSMAIQKGLIGEGGIMLVDEIEQGLEPDRARNLARLLSKNNNGQIFITTHSKDVIVEPDISSVYLMRKGESALFKLPEDIQGTLRSQPAAFYAKRIITCEGATEEGIIRAISDHLQEERGYGLAVQGIVHIDGTGHNQFYKYANIFKSIGYDSLVFCDDDNRDVDKDKEDARNNGIEIVLCDKGKSIEQQLFNDIPWEGVCELLDYAIQEHGEQKIIESNGFGSVKEIKESTEESQINWRTKLGDKAKSKQAWYKNIHHGEQLGKVIIKYVSQMDKECTLRKEYEQIINWIGNDID</sequence>
<dbReference type="GO" id="GO:0005524">
    <property type="term" value="F:ATP binding"/>
    <property type="evidence" value="ECO:0007669"/>
    <property type="project" value="InterPro"/>
</dbReference>
<dbReference type="AlphaFoldDB" id="A0A088F5L9"/>
<feature type="domain" description="Endonuclease GajA/Old nuclease/RecF-like AAA" evidence="1">
    <location>
        <begin position="4"/>
        <end position="54"/>
    </location>
</feature>
<dbReference type="Pfam" id="PF13304">
    <property type="entry name" value="AAA_21"/>
    <property type="match status" value="1"/>
</dbReference>
<evidence type="ECO:0000259" key="2">
    <source>
        <dbReference type="Pfam" id="PF13304"/>
    </source>
</evidence>
<dbReference type="Gene3D" id="3.40.50.300">
    <property type="entry name" value="P-loop containing nucleotide triphosphate hydrolases"/>
    <property type="match status" value="1"/>
</dbReference>
<accession>A0A088F5L9</accession>
<evidence type="ECO:0000313" key="4">
    <source>
        <dbReference type="EMBL" id="AIM40071.1"/>
    </source>
</evidence>
<feature type="domain" description="OLD protein-like TOPRIM" evidence="3">
    <location>
        <begin position="359"/>
        <end position="428"/>
    </location>
</feature>
<name>A0A088F5L9_BACFG</name>
<proteinExistence type="predicted"/>
<dbReference type="PANTHER" id="PTHR43581:SF4">
    <property type="entry name" value="ATP_GTP PHOSPHATASE"/>
    <property type="match status" value="1"/>
</dbReference>
<feature type="domain" description="ATPase AAA-type core" evidence="2">
    <location>
        <begin position="249"/>
        <end position="324"/>
    </location>
</feature>
<dbReference type="Pfam" id="PF13175">
    <property type="entry name" value="AAA_15"/>
    <property type="match status" value="1"/>
</dbReference>
<dbReference type="SUPFAM" id="SSF52540">
    <property type="entry name" value="P-loop containing nucleoside triphosphate hydrolases"/>
    <property type="match status" value="1"/>
</dbReference>
<dbReference type="PANTHER" id="PTHR43581">
    <property type="entry name" value="ATP/GTP PHOSPHATASE"/>
    <property type="match status" value="1"/>
</dbReference>
<dbReference type="InterPro" id="IPR034139">
    <property type="entry name" value="TOPRIM_OLD"/>
</dbReference>
<evidence type="ECO:0000259" key="1">
    <source>
        <dbReference type="Pfam" id="PF13175"/>
    </source>
</evidence>
<reference evidence="4" key="1">
    <citation type="journal article" date="2014" name="Mob. Genet. Elements">
        <title>The Ellis Island Effect: A novel mobile element in a multi-drug resistant Bacteroides fragilis clinical isolate includes a mosaic of resistance genes from Gram-positive bacteria.</title>
        <authorList>
            <person name="Husain F."/>
            <person name="Veeranagouda Y."/>
            <person name="Boente R."/>
            <person name="Tang K."/>
            <person name="Mulato G."/>
            <person name="Wexler H.M."/>
        </authorList>
    </citation>
    <scope>NUCLEOTIDE SEQUENCE</scope>
    <source>
        <strain evidence="4">HMW 615</strain>
    </source>
</reference>
<dbReference type="InterPro" id="IPR003959">
    <property type="entry name" value="ATPase_AAA_core"/>
</dbReference>
<organism evidence="4">
    <name type="scientific">Bacteroides fragilis</name>
    <dbReference type="NCBI Taxonomy" id="817"/>
    <lineage>
        <taxon>Bacteria</taxon>
        <taxon>Pseudomonadati</taxon>
        <taxon>Bacteroidota</taxon>
        <taxon>Bacteroidia</taxon>
        <taxon>Bacteroidales</taxon>
        <taxon>Bacteroidaceae</taxon>
        <taxon>Bacteroides</taxon>
    </lineage>
</organism>
<dbReference type="InterPro" id="IPR027417">
    <property type="entry name" value="P-loop_NTPase"/>
</dbReference>
<gene>
    <name evidence="4" type="primary">HMPREF1204_02938</name>
</gene>
<dbReference type="InterPro" id="IPR051396">
    <property type="entry name" value="Bact_Antivir_Def_Nuclease"/>
</dbReference>
<dbReference type="Pfam" id="PF20469">
    <property type="entry name" value="OLD-like_TOPRIM"/>
    <property type="match status" value="1"/>
</dbReference>
<dbReference type="InterPro" id="IPR041685">
    <property type="entry name" value="AAA_GajA/Old/RecF-like"/>
</dbReference>
<dbReference type="EMBL" id="KJ816753">
    <property type="protein sequence ID" value="AIM40071.1"/>
    <property type="molecule type" value="Genomic_DNA"/>
</dbReference>
<protein>
    <submittedName>
        <fullName evidence="4">Uncharacterized protein</fullName>
    </submittedName>
</protein>